<dbReference type="EMBL" id="LAZR01027848">
    <property type="protein sequence ID" value="KKL64430.1"/>
    <property type="molecule type" value="Genomic_DNA"/>
</dbReference>
<reference evidence="1" key="1">
    <citation type="journal article" date="2015" name="Nature">
        <title>Complex archaea that bridge the gap between prokaryotes and eukaryotes.</title>
        <authorList>
            <person name="Spang A."/>
            <person name="Saw J.H."/>
            <person name="Jorgensen S.L."/>
            <person name="Zaremba-Niedzwiedzka K."/>
            <person name="Martijn J."/>
            <person name="Lind A.E."/>
            <person name="van Eijk R."/>
            <person name="Schleper C."/>
            <person name="Guy L."/>
            <person name="Ettema T.J."/>
        </authorList>
    </citation>
    <scope>NUCLEOTIDE SEQUENCE</scope>
</reference>
<gene>
    <name evidence="1" type="ORF">LCGC14_2165160</name>
</gene>
<accession>A0A0F9G4E5</accession>
<name>A0A0F9G4E5_9ZZZZ</name>
<proteinExistence type="predicted"/>
<evidence type="ECO:0000313" key="1">
    <source>
        <dbReference type="EMBL" id="KKL64430.1"/>
    </source>
</evidence>
<protein>
    <submittedName>
        <fullName evidence="1">Uncharacterized protein</fullName>
    </submittedName>
</protein>
<organism evidence="1">
    <name type="scientific">marine sediment metagenome</name>
    <dbReference type="NCBI Taxonomy" id="412755"/>
    <lineage>
        <taxon>unclassified sequences</taxon>
        <taxon>metagenomes</taxon>
        <taxon>ecological metagenomes</taxon>
    </lineage>
</organism>
<dbReference type="AlphaFoldDB" id="A0A0F9G4E5"/>
<comment type="caution">
    <text evidence="1">The sequence shown here is derived from an EMBL/GenBank/DDBJ whole genome shotgun (WGS) entry which is preliminary data.</text>
</comment>
<sequence>MKRIDFSPFRCLSIRYSVNFRNSSLISMQSTLF</sequence>
<feature type="non-terminal residue" evidence="1">
    <location>
        <position position="33"/>
    </location>
</feature>